<dbReference type="GeneID" id="112283270"/>
<dbReference type="Gramene" id="Pp3c6_16730V3.3">
    <property type="protein sequence ID" value="Pp3c6_16730V3.3"/>
    <property type="gene ID" value="Pp3c6_16730"/>
</dbReference>
<evidence type="ECO:0000313" key="1">
    <source>
        <dbReference type="EMBL" id="PNR52680.1"/>
    </source>
</evidence>
<dbReference type="EnsemblPlants" id="Pp3c6_16730V3.3">
    <property type="protein sequence ID" value="Pp3c6_16730V3.3"/>
    <property type="gene ID" value="Pp3c6_16730"/>
</dbReference>
<name>A0A2K1KFW4_PHYPA</name>
<proteinExistence type="predicted"/>
<evidence type="ECO:0000313" key="3">
    <source>
        <dbReference type="Proteomes" id="UP000006727"/>
    </source>
</evidence>
<dbReference type="Gramene" id="Pp3c6_16730V3.2">
    <property type="protein sequence ID" value="Pp3c6_16730V3.2"/>
    <property type="gene ID" value="Pp3c6_16730"/>
</dbReference>
<reference evidence="1 3" key="1">
    <citation type="journal article" date="2008" name="Science">
        <title>The Physcomitrella genome reveals evolutionary insights into the conquest of land by plants.</title>
        <authorList>
            <person name="Rensing S."/>
            <person name="Lang D."/>
            <person name="Zimmer A."/>
            <person name="Terry A."/>
            <person name="Salamov A."/>
            <person name="Shapiro H."/>
            <person name="Nishiyama T."/>
            <person name="Perroud P.-F."/>
            <person name="Lindquist E."/>
            <person name="Kamisugi Y."/>
            <person name="Tanahashi T."/>
            <person name="Sakakibara K."/>
            <person name="Fujita T."/>
            <person name="Oishi K."/>
            <person name="Shin-I T."/>
            <person name="Kuroki Y."/>
            <person name="Toyoda A."/>
            <person name="Suzuki Y."/>
            <person name="Hashimoto A."/>
            <person name="Yamaguchi K."/>
            <person name="Sugano A."/>
            <person name="Kohara Y."/>
            <person name="Fujiyama A."/>
            <person name="Anterola A."/>
            <person name="Aoki S."/>
            <person name="Ashton N."/>
            <person name="Barbazuk W.B."/>
            <person name="Barker E."/>
            <person name="Bennetzen J."/>
            <person name="Bezanilla M."/>
            <person name="Blankenship R."/>
            <person name="Cho S.H."/>
            <person name="Dutcher S."/>
            <person name="Estelle M."/>
            <person name="Fawcett J.A."/>
            <person name="Gundlach H."/>
            <person name="Hanada K."/>
            <person name="Heyl A."/>
            <person name="Hicks K.A."/>
            <person name="Hugh J."/>
            <person name="Lohr M."/>
            <person name="Mayer K."/>
            <person name="Melkozernov A."/>
            <person name="Murata T."/>
            <person name="Nelson D."/>
            <person name="Pils B."/>
            <person name="Prigge M."/>
            <person name="Reiss B."/>
            <person name="Renner T."/>
            <person name="Rombauts S."/>
            <person name="Rushton P."/>
            <person name="Sanderfoot A."/>
            <person name="Schween G."/>
            <person name="Shiu S.-H."/>
            <person name="Stueber K."/>
            <person name="Theodoulou F.L."/>
            <person name="Tu H."/>
            <person name="Van de Peer Y."/>
            <person name="Verrier P.J."/>
            <person name="Waters E."/>
            <person name="Wood A."/>
            <person name="Yang L."/>
            <person name="Cove D."/>
            <person name="Cuming A."/>
            <person name="Hasebe M."/>
            <person name="Lucas S."/>
            <person name="Mishler D.B."/>
            <person name="Reski R."/>
            <person name="Grigoriev I."/>
            <person name="Quatrano R.S."/>
            <person name="Boore J.L."/>
        </authorList>
    </citation>
    <scope>NUCLEOTIDE SEQUENCE [LARGE SCALE GENOMIC DNA]</scope>
    <source>
        <strain evidence="2 3">cv. Gransden 2004</strain>
    </source>
</reference>
<dbReference type="EnsemblPlants" id="Pp3c6_16730V3.2">
    <property type="protein sequence ID" value="Pp3c6_16730V3.2"/>
    <property type="gene ID" value="Pp3c6_16730"/>
</dbReference>
<organism evidence="1">
    <name type="scientific">Physcomitrium patens</name>
    <name type="common">Spreading-leaved earth moss</name>
    <name type="synonym">Physcomitrella patens</name>
    <dbReference type="NCBI Taxonomy" id="3218"/>
    <lineage>
        <taxon>Eukaryota</taxon>
        <taxon>Viridiplantae</taxon>
        <taxon>Streptophyta</taxon>
        <taxon>Embryophyta</taxon>
        <taxon>Bryophyta</taxon>
        <taxon>Bryophytina</taxon>
        <taxon>Bryopsida</taxon>
        <taxon>Funariidae</taxon>
        <taxon>Funariales</taxon>
        <taxon>Funariaceae</taxon>
        <taxon>Physcomitrium</taxon>
    </lineage>
</organism>
<evidence type="ECO:0008006" key="4">
    <source>
        <dbReference type="Google" id="ProtNLM"/>
    </source>
</evidence>
<evidence type="ECO:0000313" key="2">
    <source>
        <dbReference type="EnsemblPlants" id="Pp3c6_16730V3.1"/>
    </source>
</evidence>
<accession>A0A2K1KFW4</accession>
<dbReference type="Gramene" id="Pp3c6_16730V3.1">
    <property type="protein sequence ID" value="Pp3c6_16730V3.1"/>
    <property type="gene ID" value="Pp3c6_16730"/>
</dbReference>
<dbReference type="AlphaFoldDB" id="A0A2K1KFW4"/>
<dbReference type="EnsemblPlants" id="Pp3c6_16730V3.1">
    <property type="protein sequence ID" value="Pp3c6_16730V3.1"/>
    <property type="gene ID" value="Pp3c6_16730"/>
</dbReference>
<protein>
    <recommendedName>
        <fullName evidence="4">Cupin 2 conserved barrel domain-containing protein</fullName>
    </recommendedName>
</protein>
<dbReference type="RefSeq" id="XP_024377555.1">
    <property type="nucleotide sequence ID" value="XM_024521787.2"/>
</dbReference>
<dbReference type="OrthoDB" id="199711at2759"/>
<sequence length="153" mass="17201">MASSDGKSDQQPENFRYYQIYASEDGTTHFKSCQMHGFELKKYAEDSQYQRSDFGGETTKLVFTELAPGLEQDLHCCPEVQFVVTLSGSWYVKTSDGTKHTFNPGDVLFQDNTKTSPASNKPQHYSGVVGDKPCQQMIVQISRTPEVDNPNPF</sequence>
<dbReference type="Proteomes" id="UP000006727">
    <property type="component" value="Chromosome 6"/>
</dbReference>
<reference evidence="1 3" key="2">
    <citation type="journal article" date="2018" name="Plant J.">
        <title>The Physcomitrella patens chromosome-scale assembly reveals moss genome structure and evolution.</title>
        <authorList>
            <person name="Lang D."/>
            <person name="Ullrich K.K."/>
            <person name="Murat F."/>
            <person name="Fuchs J."/>
            <person name="Jenkins J."/>
            <person name="Haas F.B."/>
            <person name="Piednoel M."/>
            <person name="Gundlach H."/>
            <person name="Van Bel M."/>
            <person name="Meyberg R."/>
            <person name="Vives C."/>
            <person name="Morata J."/>
            <person name="Symeonidi A."/>
            <person name="Hiss M."/>
            <person name="Muchero W."/>
            <person name="Kamisugi Y."/>
            <person name="Saleh O."/>
            <person name="Blanc G."/>
            <person name="Decker E.L."/>
            <person name="van Gessel N."/>
            <person name="Grimwood J."/>
            <person name="Hayes R.D."/>
            <person name="Graham S.W."/>
            <person name="Gunter L.E."/>
            <person name="McDaniel S.F."/>
            <person name="Hoernstein S.N.W."/>
            <person name="Larsson A."/>
            <person name="Li F.W."/>
            <person name="Perroud P.F."/>
            <person name="Phillips J."/>
            <person name="Ranjan P."/>
            <person name="Rokshar D.S."/>
            <person name="Rothfels C.J."/>
            <person name="Schneider L."/>
            <person name="Shu S."/>
            <person name="Stevenson D.W."/>
            <person name="Thummler F."/>
            <person name="Tillich M."/>
            <person name="Villarreal Aguilar J.C."/>
            <person name="Widiez T."/>
            <person name="Wong G.K."/>
            <person name="Wymore A."/>
            <person name="Zhang Y."/>
            <person name="Zimmer A.D."/>
            <person name="Quatrano R.S."/>
            <person name="Mayer K.F.X."/>
            <person name="Goodstein D."/>
            <person name="Casacuberta J.M."/>
            <person name="Vandepoele K."/>
            <person name="Reski R."/>
            <person name="Cuming A.C."/>
            <person name="Tuskan G.A."/>
            <person name="Maumus F."/>
            <person name="Salse J."/>
            <person name="Schmutz J."/>
            <person name="Rensing S.A."/>
        </authorList>
    </citation>
    <scope>NUCLEOTIDE SEQUENCE [LARGE SCALE GENOMIC DNA]</scope>
    <source>
        <strain evidence="2 3">cv. Gransden 2004</strain>
    </source>
</reference>
<dbReference type="Gene3D" id="2.60.120.10">
    <property type="entry name" value="Jelly Rolls"/>
    <property type="match status" value="1"/>
</dbReference>
<dbReference type="OMA" id="WHENPAP"/>
<dbReference type="SUPFAM" id="SSF51182">
    <property type="entry name" value="RmlC-like cupins"/>
    <property type="match status" value="1"/>
</dbReference>
<keyword evidence="3" id="KW-1185">Reference proteome</keyword>
<gene>
    <name evidence="2" type="primary">LOC112283270</name>
    <name evidence="1" type="ORF">PHYPA_009054</name>
</gene>
<reference evidence="2" key="3">
    <citation type="submission" date="2020-12" db="UniProtKB">
        <authorList>
            <consortium name="EnsemblPlants"/>
        </authorList>
    </citation>
    <scope>IDENTIFICATION</scope>
</reference>
<dbReference type="InterPro" id="IPR014710">
    <property type="entry name" value="RmlC-like_jellyroll"/>
</dbReference>
<dbReference type="InterPro" id="IPR011051">
    <property type="entry name" value="RmlC_Cupin_sf"/>
</dbReference>
<dbReference type="EMBL" id="ABEU02000006">
    <property type="protein sequence ID" value="PNR52680.1"/>
    <property type="molecule type" value="Genomic_DNA"/>
</dbReference>
<dbReference type="CDD" id="cd07009">
    <property type="entry name" value="cupin_BLL0285-like"/>
    <property type="match status" value="1"/>
</dbReference>
<dbReference type="PaxDb" id="3218-PP1S240_74V6.1"/>